<gene>
    <name evidence="2" type="ORF">V6N11_036501</name>
</gene>
<sequence length="435" mass="49456">MRVFSNRTRLTRRKSLIHPAQILAVSLWFCPFPDLFSCSILREVFFALVSGRWSSTLEGSLQGKRARGFTPGVGFGFGFLTGLWVNVSYRAIKLLDLFQDYSFGRRQAAEEWRFDTCFHLHSEGSSSLLATPQIGGGQKLLPCPSVWVIFWMLPPWLWRITGCGISISFRVFVVGIHEATVCDVNGWRSYQNLQSGKCFLLNSDTMLLTLMFRRIYDVFAGFISFWDMINDDRFDLVQYLDYLHVFHNAERNLEESLKIYCFIIMEIGDEEGRVFQYFGTSYILLRPSLSIDSFYPCLPRIQSCKTVYLHLNAIIWDNSEIVPSSMSGSKKVFLPFLCLGGFIAAERIKIWVSLVLQIKILPNLSRVVCVREGFCSDHIGIVFAFMGIGDPSVPGLLPNFSCAMFILLGIANGVTRLTLIALLVRVFSTFVVRSL</sequence>
<keyword evidence="1" id="KW-0472">Membrane</keyword>
<evidence type="ECO:0000313" key="3">
    <source>
        <dbReference type="Proteomes" id="UP001396334"/>
    </source>
</evidence>
<accession>A0ABR2RB55</accession>
<evidence type="ECO:0000256" key="1">
    <source>
        <dbReference type="SAM" id="Phobius"/>
    </source>
</evidence>
<dbReference type="EMBL" id="JBBPBN010000024">
    <property type="protein sequence ID" value="KAK9009981.1"/>
    <property type="molecule type" value="Genomic_DNA"/>
</dbReference>
<evidence type="ECO:0000313" key="2">
    <source>
        <dbReference type="EMBL" id="KAK9009981.1"/>
    </source>
</evidence>
<dbReference type="Proteomes" id="UP001396334">
    <property type="component" value="Unassembled WGS sequence"/>
</dbReference>
<protein>
    <submittedName>
        <fullName evidence="2">Uncharacterized protein</fullName>
    </submittedName>
</protein>
<proteinExistence type="predicted"/>
<name>A0ABR2RB55_9ROSI</name>
<reference evidence="2 3" key="1">
    <citation type="journal article" date="2024" name="G3 (Bethesda)">
        <title>Genome assembly of Hibiscus sabdariffa L. provides insights into metabolisms of medicinal natural products.</title>
        <authorList>
            <person name="Kim T."/>
        </authorList>
    </citation>
    <scope>NUCLEOTIDE SEQUENCE [LARGE SCALE GENOMIC DNA]</scope>
    <source>
        <strain evidence="2">TK-2024</strain>
        <tissue evidence="2">Old leaves</tissue>
    </source>
</reference>
<comment type="caution">
    <text evidence="2">The sequence shown here is derived from an EMBL/GenBank/DDBJ whole genome shotgun (WGS) entry which is preliminary data.</text>
</comment>
<feature type="transmembrane region" description="Helical" evidence="1">
    <location>
        <begin position="403"/>
        <end position="427"/>
    </location>
</feature>
<keyword evidence="3" id="KW-1185">Reference proteome</keyword>
<organism evidence="2 3">
    <name type="scientific">Hibiscus sabdariffa</name>
    <name type="common">roselle</name>
    <dbReference type="NCBI Taxonomy" id="183260"/>
    <lineage>
        <taxon>Eukaryota</taxon>
        <taxon>Viridiplantae</taxon>
        <taxon>Streptophyta</taxon>
        <taxon>Embryophyta</taxon>
        <taxon>Tracheophyta</taxon>
        <taxon>Spermatophyta</taxon>
        <taxon>Magnoliopsida</taxon>
        <taxon>eudicotyledons</taxon>
        <taxon>Gunneridae</taxon>
        <taxon>Pentapetalae</taxon>
        <taxon>rosids</taxon>
        <taxon>malvids</taxon>
        <taxon>Malvales</taxon>
        <taxon>Malvaceae</taxon>
        <taxon>Malvoideae</taxon>
        <taxon>Hibiscus</taxon>
    </lineage>
</organism>
<keyword evidence="1" id="KW-1133">Transmembrane helix</keyword>
<keyword evidence="1" id="KW-0812">Transmembrane</keyword>